<keyword evidence="13" id="KW-0732">Signal</keyword>
<proteinExistence type="inferred from homology"/>
<comment type="caution">
    <text evidence="15">The sequence shown here is derived from an EMBL/GenBank/DDBJ whole genome shotgun (WGS) entry which is preliminary data.</text>
</comment>
<dbReference type="InterPro" id="IPR044831">
    <property type="entry name" value="Ccp1-like"/>
</dbReference>
<evidence type="ECO:0000256" key="6">
    <source>
        <dbReference type="ARBA" id="ARBA00023004"/>
    </source>
</evidence>
<feature type="signal peptide" evidence="13">
    <location>
        <begin position="1"/>
        <end position="19"/>
    </location>
</feature>
<dbReference type="PRINTS" id="PR00462">
    <property type="entry name" value="LIGNINASE"/>
</dbReference>
<comment type="similarity">
    <text evidence="1 13">Belongs to the peroxidase family. Ligninase subfamily.</text>
</comment>
<evidence type="ECO:0000256" key="1">
    <source>
        <dbReference type="ARBA" id="ARBA00006089"/>
    </source>
</evidence>
<dbReference type="GO" id="GO:0004601">
    <property type="term" value="F:peroxidase activity"/>
    <property type="evidence" value="ECO:0007669"/>
    <property type="project" value="UniProtKB-KW"/>
</dbReference>
<evidence type="ECO:0000313" key="16">
    <source>
        <dbReference type="Proteomes" id="UP000800093"/>
    </source>
</evidence>
<evidence type="ECO:0000259" key="14">
    <source>
        <dbReference type="PROSITE" id="PS50873"/>
    </source>
</evidence>
<feature type="binding site" description="axial binding residue" evidence="10">
    <location>
        <position position="256"/>
    </location>
    <ligand>
        <name>heme b</name>
        <dbReference type="ChEBI" id="CHEBI:60344"/>
    </ligand>
    <ligandPart>
        <name>Fe</name>
        <dbReference type="ChEBI" id="CHEBI:18248"/>
    </ligandPart>
</feature>
<evidence type="ECO:0000256" key="4">
    <source>
        <dbReference type="ARBA" id="ARBA00022723"/>
    </source>
</evidence>
<feature type="disulfide bond" evidence="12">
    <location>
        <begin position="99"/>
        <end position="351"/>
    </location>
</feature>
<keyword evidence="4 10" id="KW-0479">Metal-binding</keyword>
<comment type="cofactor">
    <cofactor evidence="10 13">
        <name>Ca(2+)</name>
        <dbReference type="ChEBI" id="CHEBI:29108"/>
    </cofactor>
    <text evidence="10 13">Binds 2 calcium ions per subunit.</text>
</comment>
<sequence>MRTKISMITTLCMAATIDAFPGMGNTLQALSSIVKRQEIPKTELLADLKILPDSELTPVGKAIKAILQINRTAGPPQDFDTVYTVPGPLGSPECKAETCCMWKYVADEMATVFKGPSGRCTDLARGVVRLGFHDAGTWSKTAGGGGADGSFILAQEIMRPDNRGLENITNVMEDWYNKWHKHGAGMADLIQMGATIAAVSCPLGPRIRSFVGRNDSSIPSPEGRLPETNQDAEALIALFEDKTIVQGELISLLGAHTVSQQRFEDPSRAGDPQDSTPGVWDVKFYPETTSDHTPQRVFKFKSDVTMAEHPRSQELWTLFSDPERGPGAWAQVTYIRLSILGVEHINNLVECTGVLPLRVSNFTSTDETELESFLESKSAPMSEEAVKLLEGEVL</sequence>
<dbReference type="GO" id="GO:0000302">
    <property type="term" value="P:response to reactive oxygen species"/>
    <property type="evidence" value="ECO:0007669"/>
    <property type="project" value="TreeGrafter"/>
</dbReference>
<gene>
    <name evidence="15" type="ORF">CC78DRAFT_503108</name>
</gene>
<evidence type="ECO:0000256" key="2">
    <source>
        <dbReference type="ARBA" id="ARBA00022559"/>
    </source>
</evidence>
<dbReference type="PROSITE" id="PS00435">
    <property type="entry name" value="PEROXIDASE_1"/>
    <property type="match status" value="1"/>
</dbReference>
<keyword evidence="2 13" id="KW-0575">Peroxidase</keyword>
<evidence type="ECO:0000313" key="15">
    <source>
        <dbReference type="EMBL" id="KAF2259442.1"/>
    </source>
</evidence>
<evidence type="ECO:0000256" key="8">
    <source>
        <dbReference type="ARBA" id="ARBA00023180"/>
    </source>
</evidence>
<dbReference type="GO" id="GO:0042744">
    <property type="term" value="P:hydrogen peroxide catabolic process"/>
    <property type="evidence" value="ECO:0007669"/>
    <property type="project" value="TreeGrafter"/>
</dbReference>
<dbReference type="InterPro" id="IPR002016">
    <property type="entry name" value="Haem_peroxidase"/>
</dbReference>
<dbReference type="FunFam" id="1.10.520.10:FF:000021">
    <property type="entry name" value="Peroxidase"/>
    <property type="match status" value="1"/>
</dbReference>
<dbReference type="PROSITE" id="PS00436">
    <property type="entry name" value="PEROXIDASE_2"/>
    <property type="match status" value="1"/>
</dbReference>
<keyword evidence="3 10" id="KW-0349">Heme</keyword>
<dbReference type="PROSITE" id="PS50873">
    <property type="entry name" value="PEROXIDASE_4"/>
    <property type="match status" value="1"/>
</dbReference>
<dbReference type="EC" id="1.11.1.-" evidence="13"/>
<dbReference type="Gene3D" id="1.10.520.10">
    <property type="match status" value="1"/>
</dbReference>
<feature type="binding site" evidence="10">
    <location>
        <position position="134"/>
    </location>
    <ligand>
        <name>Ca(2+)</name>
        <dbReference type="ChEBI" id="CHEBI:29108"/>
        <label>1</label>
    </ligand>
</feature>
<keyword evidence="5 13" id="KW-0560">Oxidoreductase</keyword>
<feature type="site" description="Transition state stabilizer" evidence="11">
    <location>
        <position position="129"/>
    </location>
</feature>
<feature type="chain" id="PRO_5040540575" description="Peroxidase" evidence="13">
    <location>
        <begin position="20"/>
        <end position="394"/>
    </location>
</feature>
<evidence type="ECO:0000256" key="11">
    <source>
        <dbReference type="PIRSR" id="PIRSR601621-3"/>
    </source>
</evidence>
<dbReference type="Pfam" id="PF00141">
    <property type="entry name" value="peroxidase"/>
    <property type="match status" value="1"/>
</dbReference>
<dbReference type="OrthoDB" id="2113341at2759"/>
<keyword evidence="16" id="KW-1185">Reference proteome</keyword>
<feature type="binding site" evidence="10">
    <location>
        <position position="146"/>
    </location>
    <ligand>
        <name>Ca(2+)</name>
        <dbReference type="ChEBI" id="CHEBI:29108"/>
        <label>1</label>
    </ligand>
</feature>
<feature type="disulfide bond" evidence="12">
    <location>
        <begin position="120"/>
        <end position="201"/>
    </location>
</feature>
<dbReference type="PANTHER" id="PTHR31356:SF66">
    <property type="entry name" value="CATALASE-PEROXIDASE"/>
    <property type="match status" value="1"/>
</dbReference>
<keyword evidence="7 12" id="KW-1015">Disulfide bond</keyword>
<dbReference type="InterPro" id="IPR019793">
    <property type="entry name" value="Peroxidases_heam-ligand_BS"/>
</dbReference>
<keyword evidence="10 13" id="KW-0106">Calcium</keyword>
<feature type="binding site" evidence="10">
    <location>
        <position position="276"/>
    </location>
    <ligand>
        <name>Ca(2+)</name>
        <dbReference type="ChEBI" id="CHEBI:29108"/>
        <label>2</label>
    </ligand>
</feature>
<dbReference type="AlphaFoldDB" id="A0A9P4K174"/>
<dbReference type="SUPFAM" id="SSF48113">
    <property type="entry name" value="Heme-dependent peroxidases"/>
    <property type="match status" value="1"/>
</dbReference>
<feature type="active site" description="Proton acceptor" evidence="9">
    <location>
        <position position="133"/>
    </location>
</feature>
<feature type="binding site" evidence="10">
    <location>
        <position position="150"/>
    </location>
    <ligand>
        <name>Ca(2+)</name>
        <dbReference type="ChEBI" id="CHEBI:29108"/>
        <label>1</label>
    </ligand>
</feature>
<reference evidence="16" key="1">
    <citation type="journal article" date="2020" name="Stud. Mycol.">
        <title>101 Dothideomycetes genomes: A test case for predicting lifestyles and emergence of pathogens.</title>
        <authorList>
            <person name="Haridas S."/>
            <person name="Albert R."/>
            <person name="Binder M."/>
            <person name="Bloem J."/>
            <person name="LaButti K."/>
            <person name="Salamov A."/>
            <person name="Andreopoulos B."/>
            <person name="Baker S."/>
            <person name="Barry K."/>
            <person name="Bills G."/>
            <person name="Bluhm B."/>
            <person name="Cannon C."/>
            <person name="Castanera R."/>
            <person name="Culley D."/>
            <person name="Daum C."/>
            <person name="Ezra D."/>
            <person name="Gonzalez J."/>
            <person name="Henrissat B."/>
            <person name="Kuo A."/>
            <person name="Liang C."/>
            <person name="Lipzen A."/>
            <person name="Lutzoni F."/>
            <person name="Magnuson J."/>
            <person name="Mondo S."/>
            <person name="Nolan M."/>
            <person name="Ohm R."/>
            <person name="Pangilinan J."/>
            <person name="Park H.-J."/>
            <person name="Ramirez L."/>
            <person name="Alfaro M."/>
            <person name="Sun H."/>
            <person name="Tritt A."/>
            <person name="Yoshinaga Y."/>
            <person name="Zwiers L.-H."/>
            <person name="Turgeon B."/>
            <person name="Goodwin S."/>
            <person name="Spatafora J."/>
            <person name="Crous P."/>
            <person name="Grigoriev I."/>
        </authorList>
    </citation>
    <scope>NUCLEOTIDE SEQUENCE [LARGE SCALE GENOMIC DNA]</scope>
    <source>
        <strain evidence="16">CBS 304.66</strain>
    </source>
</reference>
<evidence type="ECO:0000256" key="3">
    <source>
        <dbReference type="ARBA" id="ARBA00022617"/>
    </source>
</evidence>
<dbReference type="EMBL" id="ML986708">
    <property type="protein sequence ID" value="KAF2259442.1"/>
    <property type="molecule type" value="Genomic_DNA"/>
</dbReference>
<feature type="binding site" evidence="10">
    <location>
        <position position="281"/>
    </location>
    <ligand>
        <name>Ca(2+)</name>
        <dbReference type="ChEBI" id="CHEBI:29108"/>
        <label>2</label>
    </ligand>
</feature>
<dbReference type="InterPro" id="IPR019794">
    <property type="entry name" value="Peroxidases_AS"/>
</dbReference>
<name>A0A9P4K174_9PLEO</name>
<organism evidence="15 16">
    <name type="scientific">Lojkania enalia</name>
    <dbReference type="NCBI Taxonomy" id="147567"/>
    <lineage>
        <taxon>Eukaryota</taxon>
        <taxon>Fungi</taxon>
        <taxon>Dikarya</taxon>
        <taxon>Ascomycota</taxon>
        <taxon>Pezizomycotina</taxon>
        <taxon>Dothideomycetes</taxon>
        <taxon>Pleosporomycetidae</taxon>
        <taxon>Pleosporales</taxon>
        <taxon>Pleosporales incertae sedis</taxon>
        <taxon>Lojkania</taxon>
    </lineage>
</organism>
<dbReference type="InterPro" id="IPR010255">
    <property type="entry name" value="Haem_peroxidase_sf"/>
</dbReference>
<feature type="binding site" evidence="10">
    <location>
        <position position="257"/>
    </location>
    <ligand>
        <name>Ca(2+)</name>
        <dbReference type="ChEBI" id="CHEBI:29108"/>
        <label>2</label>
    </ligand>
</feature>
<dbReference type="GO" id="GO:0034599">
    <property type="term" value="P:cellular response to oxidative stress"/>
    <property type="evidence" value="ECO:0007669"/>
    <property type="project" value="InterPro"/>
</dbReference>
<dbReference type="PANTHER" id="PTHR31356">
    <property type="entry name" value="THYLAKOID LUMENAL 29 KDA PROTEIN, CHLOROPLASTIC-RELATED"/>
    <property type="match status" value="1"/>
</dbReference>
<feature type="domain" description="Plant heme peroxidase family profile" evidence="14">
    <location>
        <begin position="123"/>
        <end position="258"/>
    </location>
</feature>
<feature type="binding site" evidence="10">
    <location>
        <position position="148"/>
    </location>
    <ligand>
        <name>Ca(2+)</name>
        <dbReference type="ChEBI" id="CHEBI:29108"/>
        <label>1</label>
    </ligand>
</feature>
<dbReference type="Proteomes" id="UP000800093">
    <property type="component" value="Unassembled WGS sequence"/>
</dbReference>
<evidence type="ECO:0000256" key="13">
    <source>
        <dbReference type="RuleBase" id="RU363051"/>
    </source>
</evidence>
<evidence type="ECO:0000256" key="9">
    <source>
        <dbReference type="PIRSR" id="PIRSR601621-1"/>
    </source>
</evidence>
<keyword evidence="8" id="KW-0325">Glycoprotein</keyword>
<feature type="binding site" evidence="10">
    <location>
        <position position="274"/>
    </location>
    <ligand>
        <name>Ca(2+)</name>
        <dbReference type="ChEBI" id="CHEBI:29108"/>
        <label>2</label>
    </ligand>
</feature>
<evidence type="ECO:0000256" key="5">
    <source>
        <dbReference type="ARBA" id="ARBA00023002"/>
    </source>
</evidence>
<accession>A0A9P4K174</accession>
<keyword evidence="6 10" id="KW-0408">Iron</keyword>
<dbReference type="PRINTS" id="PR00458">
    <property type="entry name" value="PEROXIDASE"/>
</dbReference>
<comment type="cofactor">
    <cofactor evidence="10">
        <name>heme b</name>
        <dbReference type="ChEBI" id="CHEBI:60344"/>
    </cofactor>
    <text evidence="10">Binds 1 heme b (iron(II)-protoporphyrin IX) group per subunit.</text>
</comment>
<protein>
    <recommendedName>
        <fullName evidence="13">Peroxidase</fullName>
        <ecNumber evidence="13">1.11.1.-</ecNumber>
    </recommendedName>
</protein>
<evidence type="ECO:0000256" key="12">
    <source>
        <dbReference type="PIRSR" id="PIRSR601621-4"/>
    </source>
</evidence>
<evidence type="ECO:0000256" key="7">
    <source>
        <dbReference type="ARBA" id="ARBA00023157"/>
    </source>
</evidence>
<dbReference type="InterPro" id="IPR001621">
    <property type="entry name" value="Ligninase"/>
</dbReference>
<evidence type="ECO:0000256" key="10">
    <source>
        <dbReference type="PIRSR" id="PIRSR601621-2"/>
    </source>
</evidence>
<dbReference type="GO" id="GO:0020037">
    <property type="term" value="F:heme binding"/>
    <property type="evidence" value="ECO:0007669"/>
    <property type="project" value="UniProtKB-UniRule"/>
</dbReference>
<dbReference type="GO" id="GO:0046872">
    <property type="term" value="F:metal ion binding"/>
    <property type="evidence" value="ECO:0007669"/>
    <property type="project" value="UniProtKB-UniRule"/>
</dbReference>